<keyword evidence="1" id="KW-1133">Transmembrane helix</keyword>
<gene>
    <name evidence="3" type="ORF">HG15A2_15570</name>
</gene>
<dbReference type="Pfam" id="PF07963">
    <property type="entry name" value="N_methyl"/>
    <property type="match status" value="1"/>
</dbReference>
<protein>
    <recommendedName>
        <fullName evidence="2">DUF1559 domain-containing protein</fullName>
    </recommendedName>
</protein>
<dbReference type="InterPro" id="IPR012902">
    <property type="entry name" value="N_methyl_site"/>
</dbReference>
<reference evidence="3 4" key="1">
    <citation type="submission" date="2019-02" db="EMBL/GenBank/DDBJ databases">
        <title>Deep-cultivation of Planctomycetes and their phenomic and genomic characterization uncovers novel biology.</title>
        <authorList>
            <person name="Wiegand S."/>
            <person name="Jogler M."/>
            <person name="Boedeker C."/>
            <person name="Pinto D."/>
            <person name="Vollmers J."/>
            <person name="Rivas-Marin E."/>
            <person name="Kohn T."/>
            <person name="Peeters S.H."/>
            <person name="Heuer A."/>
            <person name="Rast P."/>
            <person name="Oberbeckmann S."/>
            <person name="Bunk B."/>
            <person name="Jeske O."/>
            <person name="Meyerdierks A."/>
            <person name="Storesund J.E."/>
            <person name="Kallscheuer N."/>
            <person name="Luecker S."/>
            <person name="Lage O.M."/>
            <person name="Pohl T."/>
            <person name="Merkel B.J."/>
            <person name="Hornburger P."/>
            <person name="Mueller R.-W."/>
            <person name="Bruemmer F."/>
            <person name="Labrenz M."/>
            <person name="Spormann A.M."/>
            <person name="Op den Camp H."/>
            <person name="Overmann J."/>
            <person name="Amann R."/>
            <person name="Jetten M.S.M."/>
            <person name="Mascher T."/>
            <person name="Medema M.H."/>
            <person name="Devos D.P."/>
            <person name="Kaster A.-K."/>
            <person name="Ovreas L."/>
            <person name="Rohde M."/>
            <person name="Galperin M.Y."/>
            <person name="Jogler C."/>
        </authorList>
    </citation>
    <scope>NUCLEOTIDE SEQUENCE [LARGE SCALE GENOMIC DNA]</scope>
    <source>
        <strain evidence="3 4">HG15A2</strain>
    </source>
</reference>
<dbReference type="NCBIfam" id="TIGR02532">
    <property type="entry name" value="IV_pilin_GFxxxE"/>
    <property type="match status" value="1"/>
</dbReference>
<evidence type="ECO:0000256" key="1">
    <source>
        <dbReference type="SAM" id="Phobius"/>
    </source>
</evidence>
<sequence>MLPDQRHCASGSTIAVRKSATSLRKPEVSTLHLHLESAIGAEVPIEGHLATDSFQENQVMQVRKQSIVKSSGFTLVELLVVIAIIGVLVGLLLSAVQSAREASRRMSCQNNLKNVSLACLSYESARGALPPGSTINRVQQRNGLSWHVSLLPYVEKNALLGTIDRQVQQFRRDDAQHQPPNIYDLEQVNEVRVELFSCPSDGEGVDNRNGIDLAAANYAGVAGSAASREVQDQFVGEEDTLCGKANLDGVLFPGSRVQLRQVEDGTTSTLLIGERWYQLRAWTAGAFVPVGTDSTPANQPVPDTCMTALKNVSAATPLNASFANAGYYKDHKVNDRPGEAPAELKIISYNDLPFGSFHPGGANFSTVDGSVHFMSNDIAIKVYLAIASRNGAEINDSPWN</sequence>
<keyword evidence="1" id="KW-0812">Transmembrane</keyword>
<dbReference type="InterPro" id="IPR027558">
    <property type="entry name" value="Pre_pil_HX9DG_C"/>
</dbReference>
<evidence type="ECO:0000313" key="4">
    <source>
        <dbReference type="Proteomes" id="UP000319852"/>
    </source>
</evidence>
<proteinExistence type="predicted"/>
<dbReference type="SUPFAM" id="SSF54523">
    <property type="entry name" value="Pili subunits"/>
    <property type="match status" value="1"/>
</dbReference>
<feature type="domain" description="DUF1559" evidence="2">
    <location>
        <begin position="97"/>
        <end position="378"/>
    </location>
</feature>
<dbReference type="Pfam" id="PF07596">
    <property type="entry name" value="SBP_bac_10"/>
    <property type="match status" value="1"/>
</dbReference>
<dbReference type="InterPro" id="IPR011453">
    <property type="entry name" value="DUF1559"/>
</dbReference>
<evidence type="ECO:0000313" key="3">
    <source>
        <dbReference type="EMBL" id="QDS98284.1"/>
    </source>
</evidence>
<dbReference type="EMBL" id="CP036263">
    <property type="protein sequence ID" value="QDS98284.1"/>
    <property type="molecule type" value="Genomic_DNA"/>
</dbReference>
<organism evidence="3 4">
    <name type="scientific">Adhaeretor mobilis</name>
    <dbReference type="NCBI Taxonomy" id="1930276"/>
    <lineage>
        <taxon>Bacteria</taxon>
        <taxon>Pseudomonadati</taxon>
        <taxon>Planctomycetota</taxon>
        <taxon>Planctomycetia</taxon>
        <taxon>Pirellulales</taxon>
        <taxon>Lacipirellulaceae</taxon>
        <taxon>Adhaeretor</taxon>
    </lineage>
</organism>
<accession>A0A517MTS4</accession>
<evidence type="ECO:0000259" key="2">
    <source>
        <dbReference type="Pfam" id="PF07596"/>
    </source>
</evidence>
<dbReference type="AlphaFoldDB" id="A0A517MTS4"/>
<name>A0A517MTS4_9BACT</name>
<keyword evidence="1" id="KW-0472">Membrane</keyword>
<dbReference type="PANTHER" id="PTHR30093">
    <property type="entry name" value="GENERAL SECRETION PATHWAY PROTEIN G"/>
    <property type="match status" value="1"/>
</dbReference>
<dbReference type="PANTHER" id="PTHR30093:SF2">
    <property type="entry name" value="TYPE II SECRETION SYSTEM PROTEIN H"/>
    <property type="match status" value="1"/>
</dbReference>
<keyword evidence="4" id="KW-1185">Reference proteome</keyword>
<dbReference type="InterPro" id="IPR045584">
    <property type="entry name" value="Pilin-like"/>
</dbReference>
<dbReference type="KEGG" id="amob:HG15A2_15570"/>
<feature type="transmembrane region" description="Helical" evidence="1">
    <location>
        <begin position="73"/>
        <end position="96"/>
    </location>
</feature>
<dbReference type="Gene3D" id="3.30.700.10">
    <property type="entry name" value="Glycoprotein, Type 4 Pilin"/>
    <property type="match status" value="1"/>
</dbReference>
<dbReference type="PROSITE" id="PS00409">
    <property type="entry name" value="PROKAR_NTER_METHYL"/>
    <property type="match status" value="1"/>
</dbReference>
<dbReference type="NCBIfam" id="TIGR04294">
    <property type="entry name" value="pre_pil_HX9DG"/>
    <property type="match status" value="1"/>
</dbReference>
<dbReference type="Proteomes" id="UP000319852">
    <property type="component" value="Chromosome"/>
</dbReference>